<evidence type="ECO:0000256" key="5">
    <source>
        <dbReference type="ARBA" id="ARBA00022833"/>
    </source>
</evidence>
<dbReference type="Pfam" id="PF13639">
    <property type="entry name" value="zf-RING_2"/>
    <property type="match status" value="1"/>
</dbReference>
<feature type="domain" description="RING-type" evidence="10">
    <location>
        <begin position="3"/>
        <end position="32"/>
    </location>
</feature>
<accession>A0A915ZAW1</accession>
<proteinExistence type="predicted"/>
<dbReference type="GO" id="GO:0008270">
    <property type="term" value="F:zinc ion binding"/>
    <property type="evidence" value="ECO:0007669"/>
    <property type="project" value="UniProtKB-KW"/>
</dbReference>
<keyword evidence="4 8" id="KW-0863">Zinc-finger</keyword>
<dbReference type="GO" id="GO:0016020">
    <property type="term" value="C:membrane"/>
    <property type="evidence" value="ECO:0007669"/>
    <property type="project" value="UniProtKB-SubCell"/>
</dbReference>
<feature type="region of interest" description="Disordered" evidence="9">
    <location>
        <begin position="45"/>
        <end position="68"/>
    </location>
</feature>
<evidence type="ECO:0000313" key="12">
    <source>
        <dbReference type="Proteomes" id="UP000684084"/>
    </source>
</evidence>
<evidence type="ECO:0000313" key="11">
    <source>
        <dbReference type="EMBL" id="CAB5367869.1"/>
    </source>
</evidence>
<evidence type="ECO:0000256" key="8">
    <source>
        <dbReference type="PROSITE-ProRule" id="PRU00175"/>
    </source>
</evidence>
<comment type="subcellular location">
    <subcellularLocation>
        <location evidence="1">Membrane</location>
    </subcellularLocation>
</comment>
<gene>
    <name evidence="11" type="ORF">CHRIB12_LOCUS11467</name>
</gene>
<sequence length="126" mass="14297">MTVILLPCKHWYHVECIDPWLTTKSSSCPLCKTDCRPNQIEEIVTDSRPNQDNNVESEESDRNVNNVVGRMSKAVGKLFGSIGRRSTSVRPVNTQQPQQPQQPQQSRNNNDSTVVELEMENINSSR</sequence>
<organism evidence="11 12">
    <name type="scientific">Rhizophagus irregularis</name>
    <dbReference type="NCBI Taxonomy" id="588596"/>
    <lineage>
        <taxon>Eukaryota</taxon>
        <taxon>Fungi</taxon>
        <taxon>Fungi incertae sedis</taxon>
        <taxon>Mucoromycota</taxon>
        <taxon>Glomeromycotina</taxon>
        <taxon>Glomeromycetes</taxon>
        <taxon>Glomerales</taxon>
        <taxon>Glomeraceae</taxon>
        <taxon>Rhizophagus</taxon>
    </lineage>
</organism>
<feature type="compositionally biased region" description="Polar residues" evidence="9">
    <location>
        <begin position="84"/>
        <end position="94"/>
    </location>
</feature>
<dbReference type="EMBL" id="CAGKOT010000024">
    <property type="protein sequence ID" value="CAB5367869.1"/>
    <property type="molecule type" value="Genomic_DNA"/>
</dbReference>
<name>A0A915ZAW1_9GLOM</name>
<dbReference type="VEuPathDB" id="FungiDB:RhiirFUN_011098"/>
<dbReference type="PANTHER" id="PTHR46539:SF1">
    <property type="entry name" value="E3 UBIQUITIN-PROTEIN LIGASE ATL42"/>
    <property type="match status" value="1"/>
</dbReference>
<evidence type="ECO:0000256" key="3">
    <source>
        <dbReference type="ARBA" id="ARBA00022723"/>
    </source>
</evidence>
<reference evidence="11" key="1">
    <citation type="submission" date="2020-05" db="EMBL/GenBank/DDBJ databases">
        <authorList>
            <person name="Rincon C."/>
            <person name="Sanders R I."/>
            <person name="Robbins C."/>
            <person name="Chaturvedi A."/>
        </authorList>
    </citation>
    <scope>NUCLEOTIDE SEQUENCE</scope>
    <source>
        <strain evidence="11">CHB12</strain>
    </source>
</reference>
<evidence type="ECO:0000259" key="10">
    <source>
        <dbReference type="PROSITE" id="PS50089"/>
    </source>
</evidence>
<keyword evidence="7" id="KW-0472">Membrane</keyword>
<keyword evidence="3" id="KW-0479">Metal-binding</keyword>
<dbReference type="AlphaFoldDB" id="A0A915ZAW1"/>
<evidence type="ECO:0000256" key="4">
    <source>
        <dbReference type="ARBA" id="ARBA00022771"/>
    </source>
</evidence>
<dbReference type="PANTHER" id="PTHR46539">
    <property type="entry name" value="E3 UBIQUITIN-PROTEIN LIGASE ATL42"/>
    <property type="match status" value="1"/>
</dbReference>
<feature type="compositionally biased region" description="Low complexity" evidence="9">
    <location>
        <begin position="95"/>
        <end position="105"/>
    </location>
</feature>
<comment type="caution">
    <text evidence="11">The sequence shown here is derived from an EMBL/GenBank/DDBJ whole genome shotgun (WGS) entry which is preliminary data.</text>
</comment>
<keyword evidence="5" id="KW-0862">Zinc</keyword>
<dbReference type="Proteomes" id="UP000684084">
    <property type="component" value="Unassembled WGS sequence"/>
</dbReference>
<evidence type="ECO:0000256" key="9">
    <source>
        <dbReference type="SAM" id="MobiDB-lite"/>
    </source>
</evidence>
<feature type="region of interest" description="Disordered" evidence="9">
    <location>
        <begin position="81"/>
        <end position="114"/>
    </location>
</feature>
<keyword evidence="6" id="KW-1133">Transmembrane helix</keyword>
<evidence type="ECO:0000256" key="7">
    <source>
        <dbReference type="ARBA" id="ARBA00023136"/>
    </source>
</evidence>
<evidence type="ECO:0000256" key="6">
    <source>
        <dbReference type="ARBA" id="ARBA00022989"/>
    </source>
</evidence>
<evidence type="ECO:0000256" key="2">
    <source>
        <dbReference type="ARBA" id="ARBA00022692"/>
    </source>
</evidence>
<dbReference type="OrthoDB" id="8062037at2759"/>
<dbReference type="PROSITE" id="PS50089">
    <property type="entry name" value="ZF_RING_2"/>
    <property type="match status" value="1"/>
</dbReference>
<evidence type="ECO:0000256" key="1">
    <source>
        <dbReference type="ARBA" id="ARBA00004370"/>
    </source>
</evidence>
<dbReference type="InterPro" id="IPR001841">
    <property type="entry name" value="Znf_RING"/>
</dbReference>
<protein>
    <recommendedName>
        <fullName evidence="10">RING-type domain-containing protein</fullName>
    </recommendedName>
</protein>
<keyword evidence="2" id="KW-0812">Transmembrane</keyword>